<dbReference type="OrthoDB" id="7763457at2759"/>
<reference evidence="2" key="3">
    <citation type="submission" date="2012-09" db="EMBL/GenBank/DDBJ databases">
        <authorList>
            <consortium name="VectorBase"/>
        </authorList>
    </citation>
    <scope>NUCLEOTIDE SEQUENCE</scope>
    <source>
        <strain evidence="2">Liverpool</strain>
    </source>
</reference>
<proteinExistence type="predicted"/>
<dbReference type="EMBL" id="CH477638">
    <property type="protein sequence ID" value="EAT37974.1"/>
    <property type="molecule type" value="Genomic_DNA"/>
</dbReference>
<dbReference type="OMA" id="TTCINEY"/>
<keyword evidence="1" id="KW-0732">Signal</keyword>
<dbReference type="Proteomes" id="UP000682892">
    <property type="component" value="Unassembled WGS sequence"/>
</dbReference>
<dbReference type="VEuPathDB" id="VectorBase:AAEL010104"/>
<dbReference type="AlphaFoldDB" id="Q16TV4"/>
<feature type="chain" id="PRO_5030175186" evidence="1">
    <location>
        <begin position="21"/>
        <end position="284"/>
    </location>
</feature>
<dbReference type="HOGENOM" id="CLU_1230815_0_0_1"/>
<feature type="signal peptide" evidence="1">
    <location>
        <begin position="1"/>
        <end position="20"/>
    </location>
</feature>
<name>Q16TV4_AEDAE</name>
<dbReference type="KEGG" id="aag:5572897"/>
<gene>
    <name evidence="2" type="ORF">AaeL_AAEL010104</name>
</gene>
<organism evidence="2 3">
    <name type="scientific">Aedes aegypti</name>
    <name type="common">Yellowfever mosquito</name>
    <name type="synonym">Culex aegypti</name>
    <dbReference type="NCBI Taxonomy" id="7159"/>
    <lineage>
        <taxon>Eukaryota</taxon>
        <taxon>Metazoa</taxon>
        <taxon>Ecdysozoa</taxon>
        <taxon>Arthropoda</taxon>
        <taxon>Hexapoda</taxon>
        <taxon>Insecta</taxon>
        <taxon>Pterygota</taxon>
        <taxon>Neoptera</taxon>
        <taxon>Endopterygota</taxon>
        <taxon>Diptera</taxon>
        <taxon>Nematocera</taxon>
        <taxon>Culicoidea</taxon>
        <taxon>Culicidae</taxon>
        <taxon>Culicinae</taxon>
        <taxon>Aedini</taxon>
        <taxon>Aedes</taxon>
        <taxon>Stegomyia</taxon>
    </lineage>
</organism>
<reference evidence="2" key="1">
    <citation type="submission" date="2005-10" db="EMBL/GenBank/DDBJ databases">
        <authorList>
            <person name="Loftus B.J."/>
            <person name="Nene V.M."/>
            <person name="Hannick L.I."/>
            <person name="Bidwell S."/>
            <person name="Haas B."/>
            <person name="Amedeo P."/>
            <person name="Orvis J."/>
            <person name="Wortman J.R."/>
            <person name="White O.R."/>
            <person name="Salzberg S."/>
            <person name="Shumway M."/>
            <person name="Koo H."/>
            <person name="Zhao Y."/>
            <person name="Holmes M."/>
            <person name="Miller J."/>
            <person name="Schatz M."/>
            <person name="Pop M."/>
            <person name="Pai G."/>
            <person name="Utterback T."/>
            <person name="Rogers Y.-H."/>
            <person name="Kravitz S."/>
            <person name="Fraser C.M."/>
        </authorList>
    </citation>
    <scope>NUCLEOTIDE SEQUENCE</scope>
    <source>
        <strain evidence="2">Liverpool</strain>
    </source>
</reference>
<accession>Q16TV4</accession>
<dbReference type="eggNOG" id="ENOG502R7W4">
    <property type="taxonomic scope" value="Eukaryota"/>
</dbReference>
<protein>
    <submittedName>
        <fullName evidence="2">AAEL010104-PA</fullName>
    </submittedName>
</protein>
<evidence type="ECO:0000313" key="2">
    <source>
        <dbReference type="EMBL" id="EAT37974.1"/>
    </source>
</evidence>
<reference evidence="2" key="2">
    <citation type="journal article" date="2007" name="Science">
        <title>Genome sequence of Aedes aegypti, a major arbovirus vector.</title>
        <authorList>
            <person name="Nene V."/>
            <person name="Wortman J.R."/>
            <person name="Lawson D."/>
            <person name="Haas B."/>
            <person name="Kodira C."/>
            <person name="Tu Z.J."/>
            <person name="Loftus B."/>
            <person name="Xi Z."/>
            <person name="Megy K."/>
            <person name="Grabherr M."/>
            <person name="Ren Q."/>
            <person name="Zdobnov E.M."/>
            <person name="Lobo N.F."/>
            <person name="Campbell K.S."/>
            <person name="Brown S.E."/>
            <person name="Bonaldo M.F."/>
            <person name="Zhu J."/>
            <person name="Sinkins S.P."/>
            <person name="Hogenkamp D.G."/>
            <person name="Amedeo P."/>
            <person name="Arensburger P."/>
            <person name="Atkinson P.W."/>
            <person name="Bidwell S."/>
            <person name="Biedler J."/>
            <person name="Birney E."/>
            <person name="Bruggner R.V."/>
            <person name="Costas J."/>
            <person name="Coy M.R."/>
            <person name="Crabtree J."/>
            <person name="Crawford M."/>
            <person name="Debruyn B."/>
            <person name="Decaprio D."/>
            <person name="Eiglmeier K."/>
            <person name="Eisenstadt E."/>
            <person name="El-Dorry H."/>
            <person name="Gelbart W.M."/>
            <person name="Gomes S.L."/>
            <person name="Hammond M."/>
            <person name="Hannick L.I."/>
            <person name="Hogan J.R."/>
            <person name="Holmes M.H."/>
            <person name="Jaffe D."/>
            <person name="Johnston J.S."/>
            <person name="Kennedy R.C."/>
            <person name="Koo H."/>
            <person name="Kravitz S."/>
            <person name="Kriventseva E.V."/>
            <person name="Kulp D."/>
            <person name="Labutti K."/>
            <person name="Lee E."/>
            <person name="Li S."/>
            <person name="Lovin D.D."/>
            <person name="Mao C."/>
            <person name="Mauceli E."/>
            <person name="Menck C.F."/>
            <person name="Miller J.R."/>
            <person name="Montgomery P."/>
            <person name="Mori A."/>
            <person name="Nascimento A.L."/>
            <person name="Naveira H.F."/>
            <person name="Nusbaum C."/>
            <person name="O'leary S."/>
            <person name="Orvis J."/>
            <person name="Pertea M."/>
            <person name="Quesneville H."/>
            <person name="Reidenbach K.R."/>
            <person name="Rogers Y.H."/>
            <person name="Roth C.W."/>
            <person name="Schneider J.R."/>
            <person name="Schatz M."/>
            <person name="Shumway M."/>
            <person name="Stanke M."/>
            <person name="Stinson E.O."/>
            <person name="Tubio J.M."/>
            <person name="Vanzee J.P."/>
            <person name="Verjovski-Almeida S."/>
            <person name="Werner D."/>
            <person name="White O."/>
            <person name="Wyder S."/>
            <person name="Zeng Q."/>
            <person name="Zhao Q."/>
            <person name="Zhao Y."/>
            <person name="Hill C.A."/>
            <person name="Raikhel A.S."/>
            <person name="Soares M.B."/>
            <person name="Knudson D.L."/>
            <person name="Lee N.H."/>
            <person name="Galagan J."/>
            <person name="Salzberg S.L."/>
            <person name="Paulsen I.T."/>
            <person name="Dimopoulos G."/>
            <person name="Collins F.H."/>
            <person name="Birren B."/>
            <person name="Fraser-Liggett C.M."/>
            <person name="Severson D.W."/>
        </authorList>
    </citation>
    <scope>NUCLEOTIDE SEQUENCE [LARGE SCALE GENOMIC DNA]</scope>
    <source>
        <strain evidence="2">Liverpool</strain>
    </source>
</reference>
<evidence type="ECO:0000313" key="3">
    <source>
        <dbReference type="Proteomes" id="UP000682892"/>
    </source>
</evidence>
<dbReference type="PaxDb" id="7159-AAEL010104-PA"/>
<sequence length="284" mass="31879">MKLWLTVACVLGFFSGDVFTAYTSISIGTQGLNAMAASLKSIGTVLNAYYKKFNNARNKVLPTMNNIEEYVNTTYKALNDSYGATQPNMVSMMTSVEWFGKNFYYGEQQVVSAMGYDLSNQNEGLRQTMQNIMQTYSSLVSSMSYQQNAELCIEQIAAEAGVVPEQLAKFGICLQAEVDTVPTLVAPLLDIFKLVKTDLVAFNKQLKICAATSTTCINEYFSNIYMELGNINMELYMAASLLQNYQYGFNERNQACGELIRYNVQDISQNLMQKMSYCMYPPML</sequence>
<dbReference type="PhylomeDB" id="Q16TV4"/>
<evidence type="ECO:0000256" key="1">
    <source>
        <dbReference type="SAM" id="SignalP"/>
    </source>
</evidence>